<gene>
    <name evidence="2" type="ORF">MB27_25325</name>
</gene>
<organism evidence="2 3">
    <name type="scientific">Actinoplanes utahensis</name>
    <dbReference type="NCBI Taxonomy" id="1869"/>
    <lineage>
        <taxon>Bacteria</taxon>
        <taxon>Bacillati</taxon>
        <taxon>Actinomycetota</taxon>
        <taxon>Actinomycetes</taxon>
        <taxon>Micromonosporales</taxon>
        <taxon>Micromonosporaceae</taxon>
        <taxon>Actinoplanes</taxon>
    </lineage>
</organism>
<keyword evidence="3" id="KW-1185">Reference proteome</keyword>
<reference evidence="2 3" key="1">
    <citation type="submission" date="2014-10" db="EMBL/GenBank/DDBJ databases">
        <title>Draft genome sequence of Actinoplanes utahensis NRRL 12052.</title>
        <authorList>
            <person name="Velasco-Bucheli B."/>
            <person name="del Cerro C."/>
            <person name="Hormigo D."/>
            <person name="Garcia J.L."/>
            <person name="Acebal C."/>
            <person name="Arroyo M."/>
            <person name="de la Mata I."/>
        </authorList>
    </citation>
    <scope>NUCLEOTIDE SEQUENCE [LARGE SCALE GENOMIC DNA]</scope>
    <source>
        <strain evidence="2 3">NRRL 12052</strain>
    </source>
</reference>
<name>A0A0A6UFY2_ACTUT</name>
<dbReference type="AlphaFoldDB" id="A0A0A6UFY2"/>
<dbReference type="Proteomes" id="UP000054537">
    <property type="component" value="Unassembled WGS sequence"/>
</dbReference>
<comment type="caution">
    <text evidence="2">The sequence shown here is derived from an EMBL/GenBank/DDBJ whole genome shotgun (WGS) entry which is preliminary data.</text>
</comment>
<evidence type="ECO:0000313" key="2">
    <source>
        <dbReference type="EMBL" id="KHD74955.1"/>
    </source>
</evidence>
<dbReference type="OrthoDB" id="3298553at2"/>
<dbReference type="RefSeq" id="WP_043528353.1">
    <property type="nucleotide sequence ID" value="NZ_BAABKU010000033.1"/>
</dbReference>
<feature type="region of interest" description="Disordered" evidence="1">
    <location>
        <begin position="57"/>
        <end position="78"/>
    </location>
</feature>
<proteinExistence type="predicted"/>
<dbReference type="EMBL" id="JRTT01000033">
    <property type="protein sequence ID" value="KHD74955.1"/>
    <property type="molecule type" value="Genomic_DNA"/>
</dbReference>
<sequence>MKHAHPGPPRFDATLTSANVHERAEQVSVPAFDWMSGPVLAFVDGLLHIDRDAPLPRRRRYQPVPGPVSAHPADDAAHSASHLLADLTRMHRR</sequence>
<accession>A0A0A6UFY2</accession>
<evidence type="ECO:0000313" key="3">
    <source>
        <dbReference type="Proteomes" id="UP000054537"/>
    </source>
</evidence>
<protein>
    <submittedName>
        <fullName evidence="2">Uncharacterized protein</fullName>
    </submittedName>
</protein>
<evidence type="ECO:0000256" key="1">
    <source>
        <dbReference type="SAM" id="MobiDB-lite"/>
    </source>
</evidence>